<evidence type="ECO:0008006" key="3">
    <source>
        <dbReference type="Google" id="ProtNLM"/>
    </source>
</evidence>
<accession>A0ABS5TB40</accession>
<proteinExistence type="predicted"/>
<dbReference type="SUPFAM" id="SSF50370">
    <property type="entry name" value="Ricin B-like lectins"/>
    <property type="match status" value="1"/>
</dbReference>
<evidence type="ECO:0000313" key="1">
    <source>
        <dbReference type="EMBL" id="MBT0768274.1"/>
    </source>
</evidence>
<reference evidence="1 2" key="1">
    <citation type="submission" date="2021-05" db="EMBL/GenBank/DDBJ databases">
        <title>Kineosporia and Streptomyces sp. nov. two new marine actinobacteria isolated from Coral.</title>
        <authorList>
            <person name="Buangrab K."/>
            <person name="Sutthacheep M."/>
            <person name="Yeemin T."/>
            <person name="Harunari E."/>
            <person name="Igarashi Y."/>
            <person name="Kanchanasin P."/>
            <person name="Tanasupawat S."/>
            <person name="Phongsopitanun W."/>
        </authorList>
    </citation>
    <scope>NUCLEOTIDE SEQUENCE [LARGE SCALE GENOMIC DNA]</scope>
    <source>
        <strain evidence="1 2">J2-2</strain>
    </source>
</reference>
<dbReference type="CDD" id="cd23415">
    <property type="entry name" value="beta-trefoil_Ricin_AH"/>
    <property type="match status" value="1"/>
</dbReference>
<keyword evidence="2" id="KW-1185">Reference proteome</keyword>
<evidence type="ECO:0000313" key="2">
    <source>
        <dbReference type="Proteomes" id="UP001197247"/>
    </source>
</evidence>
<name>A0ABS5TB40_9ACTN</name>
<dbReference type="PROSITE" id="PS50231">
    <property type="entry name" value="RICIN_B_LECTIN"/>
    <property type="match status" value="1"/>
</dbReference>
<dbReference type="EMBL" id="JAHBAY010000002">
    <property type="protein sequence ID" value="MBT0768274.1"/>
    <property type="molecule type" value="Genomic_DNA"/>
</dbReference>
<organism evidence="1 2">
    <name type="scientific">Kineosporia corallincola</name>
    <dbReference type="NCBI Taxonomy" id="2835133"/>
    <lineage>
        <taxon>Bacteria</taxon>
        <taxon>Bacillati</taxon>
        <taxon>Actinomycetota</taxon>
        <taxon>Actinomycetes</taxon>
        <taxon>Kineosporiales</taxon>
        <taxon>Kineosporiaceae</taxon>
        <taxon>Kineosporia</taxon>
    </lineage>
</organism>
<dbReference type="RefSeq" id="WP_214154575.1">
    <property type="nucleotide sequence ID" value="NZ_JAHBAY010000002.1"/>
</dbReference>
<dbReference type="Gene3D" id="2.80.10.50">
    <property type="match status" value="1"/>
</dbReference>
<protein>
    <recommendedName>
        <fullName evidence="3">Ricin B lectin domain-containing protein</fullName>
    </recommendedName>
</protein>
<comment type="caution">
    <text evidence="1">The sequence shown here is derived from an EMBL/GenBank/DDBJ whole genome shotgun (WGS) entry which is preliminary data.</text>
</comment>
<gene>
    <name evidence="1" type="ORF">KIH74_05030</name>
</gene>
<sequence length="166" mass="17728">MLKTIDSARMRRMGFLALLFTLAATLVTLVNPLPARADVVRNVTNIGIGLQLSSNFGDGTTGDVFTVAASSSIYHDWYIVDGNNEFINSGTSKCLSSNFGNGSSGDVYTVPCSGSVYQNWRRVTGTVSGGTQIINVGTGWCLSSNFAGDVYTVECSGAIYHNWKFA</sequence>
<dbReference type="InterPro" id="IPR035992">
    <property type="entry name" value="Ricin_B-like_lectins"/>
</dbReference>
<dbReference type="Proteomes" id="UP001197247">
    <property type="component" value="Unassembled WGS sequence"/>
</dbReference>